<dbReference type="RefSeq" id="WP_036097966.1">
    <property type="nucleotide sequence ID" value="NZ_AODF01000028.1"/>
</dbReference>
<dbReference type="PANTHER" id="PTHR36503:SF2">
    <property type="entry name" value="BLR2408 PROTEIN"/>
    <property type="match status" value="1"/>
</dbReference>
<dbReference type="InterPro" id="IPR053863">
    <property type="entry name" value="Glyoxy/Ble-like_N"/>
</dbReference>
<dbReference type="Pfam" id="PF22677">
    <property type="entry name" value="Ble-like_N"/>
    <property type="match status" value="1"/>
</dbReference>
<evidence type="ECO:0000313" key="3">
    <source>
        <dbReference type="Proteomes" id="UP000019249"/>
    </source>
</evidence>
<sequence length="133" mass="15246">MARRSEMIFVNLPVQDLDKTVEFFTALGFEFNPKYTDENATCMIVSDHIFVMLLVQDFMKQFTKKPIGNFQNETSAILTLLAASREEVDEIYSKAIAAGASEAVPPMDQYGMYNRSFYDINGHLFEILYMEES</sequence>
<evidence type="ECO:0000313" key="2">
    <source>
        <dbReference type="EMBL" id="EUJ28493.1"/>
    </source>
</evidence>
<accession>A0ABN0RD17</accession>
<proteinExistence type="predicted"/>
<keyword evidence="3" id="KW-1185">Reference proteome</keyword>
<dbReference type="PROSITE" id="PS51819">
    <property type="entry name" value="VOC"/>
    <property type="match status" value="1"/>
</dbReference>
<protein>
    <submittedName>
        <fullName evidence="2">Glyoxalase family protein</fullName>
    </submittedName>
</protein>
<dbReference type="Gene3D" id="3.10.180.10">
    <property type="entry name" value="2,3-Dihydroxybiphenyl 1,2-Dioxygenase, domain 1"/>
    <property type="match status" value="1"/>
</dbReference>
<comment type="caution">
    <text evidence="2">The sequence shown here is derived from an EMBL/GenBank/DDBJ whole genome shotgun (WGS) entry which is preliminary data.</text>
</comment>
<feature type="domain" description="VOC" evidence="1">
    <location>
        <begin position="6"/>
        <end position="130"/>
    </location>
</feature>
<dbReference type="EMBL" id="AODF01000028">
    <property type="protein sequence ID" value="EUJ28493.1"/>
    <property type="molecule type" value="Genomic_DNA"/>
</dbReference>
<dbReference type="PANTHER" id="PTHR36503">
    <property type="entry name" value="BLR2520 PROTEIN"/>
    <property type="match status" value="1"/>
</dbReference>
<dbReference type="Proteomes" id="UP000019249">
    <property type="component" value="Unassembled WGS sequence"/>
</dbReference>
<name>A0ABN0RD17_9LIST</name>
<dbReference type="InterPro" id="IPR037523">
    <property type="entry name" value="VOC_core"/>
</dbReference>
<reference evidence="2 3" key="1">
    <citation type="journal article" date="2014" name="Int. J. Syst. Evol. Microbiol.">
        <title>Listeria floridensis sp. nov., Listeria aquatica sp. nov., Listeria cornellensis sp. nov., Listeria riparia sp. nov. and Listeria grandensis sp. nov., from agricultural and natural environments.</title>
        <authorList>
            <person name="den Bakker H.C."/>
            <person name="Warchocki S."/>
            <person name="Wright E.M."/>
            <person name="Allred A.F."/>
            <person name="Ahlstrom C."/>
            <person name="Manuel C.S."/>
            <person name="Stasiewicz M.J."/>
            <person name="Burrell A."/>
            <person name="Roof S."/>
            <person name="Strawn L."/>
            <person name="Fortes E.D."/>
            <person name="Nightingale K.K."/>
            <person name="Kephart D."/>
            <person name="Wiedmann M."/>
        </authorList>
    </citation>
    <scope>NUCLEOTIDE SEQUENCE [LARGE SCALE GENOMIC DNA]</scope>
    <source>
        <strain evidence="2 3">FSL S10-1187</strain>
    </source>
</reference>
<dbReference type="SUPFAM" id="SSF54593">
    <property type="entry name" value="Glyoxalase/Bleomycin resistance protein/Dihydroxybiphenyl dioxygenase"/>
    <property type="match status" value="1"/>
</dbReference>
<evidence type="ECO:0000259" key="1">
    <source>
        <dbReference type="PROSITE" id="PS51819"/>
    </source>
</evidence>
<organism evidence="2 3">
    <name type="scientific">Listeria floridensis FSL S10-1187</name>
    <dbReference type="NCBI Taxonomy" id="1265817"/>
    <lineage>
        <taxon>Bacteria</taxon>
        <taxon>Bacillati</taxon>
        <taxon>Bacillota</taxon>
        <taxon>Bacilli</taxon>
        <taxon>Bacillales</taxon>
        <taxon>Listeriaceae</taxon>
        <taxon>Listeria</taxon>
    </lineage>
</organism>
<dbReference type="InterPro" id="IPR029068">
    <property type="entry name" value="Glyas_Bleomycin-R_OHBP_Dase"/>
</dbReference>
<gene>
    <name evidence="2" type="ORF">MFLO_12136</name>
</gene>